<gene>
    <name evidence="2" type="ORF">B5V02_24040</name>
</gene>
<protein>
    <recommendedName>
        <fullName evidence="4">DUF1579 domain-containing protein</fullName>
    </recommendedName>
</protein>
<dbReference type="Proteomes" id="UP000248616">
    <property type="component" value="Unassembled WGS sequence"/>
</dbReference>
<dbReference type="RefSeq" id="WP_111546591.1">
    <property type="nucleotide sequence ID" value="NZ_MZXV01000051.1"/>
</dbReference>
<proteinExistence type="predicted"/>
<evidence type="ECO:0000313" key="3">
    <source>
        <dbReference type="Proteomes" id="UP000248616"/>
    </source>
</evidence>
<feature type="signal peptide" evidence="1">
    <location>
        <begin position="1"/>
        <end position="21"/>
    </location>
</feature>
<feature type="chain" id="PRO_5016072089" description="DUF1579 domain-containing protein" evidence="1">
    <location>
        <begin position="22"/>
        <end position="167"/>
    </location>
</feature>
<evidence type="ECO:0000256" key="1">
    <source>
        <dbReference type="SAM" id="SignalP"/>
    </source>
</evidence>
<reference evidence="3" key="1">
    <citation type="submission" date="2017-03" db="EMBL/GenBank/DDBJ databases">
        <authorList>
            <person name="Safronova V.I."/>
            <person name="Sazanova A.L."/>
            <person name="Chirak E.R."/>
        </authorList>
    </citation>
    <scope>NUCLEOTIDE SEQUENCE [LARGE SCALE GENOMIC DNA]</scope>
    <source>
        <strain evidence="3">Ach-343</strain>
    </source>
</reference>
<dbReference type="EMBL" id="MZXV01000051">
    <property type="protein sequence ID" value="PZV36366.1"/>
    <property type="molecule type" value="Genomic_DNA"/>
</dbReference>
<sequence length="167" mass="17245">MTKNLGLLTAAMLCIAGSAQAADGAFLKSFAGSWVGKGTVKTDADSKPIKINCKFASNATESSLSLDGKCTGYVVFSRAIGADVKTNGKTYTGTYTGSSTGPAGLSGNRSGNALVLGIHWAKEVNGDRAAQLRLEKVGDDGMRLTTIDKDPATGKNIVISQINLSRP</sequence>
<accession>A0A2W7DZ08</accession>
<keyword evidence="3" id="KW-1185">Reference proteome</keyword>
<name>A0A2W7DZ08_9HYPH</name>
<evidence type="ECO:0008006" key="4">
    <source>
        <dbReference type="Google" id="ProtNLM"/>
    </source>
</evidence>
<dbReference type="OrthoDB" id="7889051at2"/>
<evidence type="ECO:0000313" key="2">
    <source>
        <dbReference type="EMBL" id="PZV36366.1"/>
    </source>
</evidence>
<dbReference type="AlphaFoldDB" id="A0A2W7DZ08"/>
<keyword evidence="1" id="KW-0732">Signal</keyword>
<organism evidence="2 3">
    <name type="scientific">Mesorhizobium kowhaii</name>
    <dbReference type="NCBI Taxonomy" id="1300272"/>
    <lineage>
        <taxon>Bacteria</taxon>
        <taxon>Pseudomonadati</taxon>
        <taxon>Pseudomonadota</taxon>
        <taxon>Alphaproteobacteria</taxon>
        <taxon>Hyphomicrobiales</taxon>
        <taxon>Phyllobacteriaceae</taxon>
        <taxon>Mesorhizobium</taxon>
    </lineage>
</organism>
<comment type="caution">
    <text evidence="2">The sequence shown here is derived from an EMBL/GenBank/DDBJ whole genome shotgun (WGS) entry which is preliminary data.</text>
</comment>